<keyword evidence="3 6" id="KW-0812">Transmembrane</keyword>
<evidence type="ECO:0000313" key="8">
    <source>
        <dbReference type="Proteomes" id="UP000317494"/>
    </source>
</evidence>
<dbReference type="InterPro" id="IPR036259">
    <property type="entry name" value="MFS_trans_sf"/>
</dbReference>
<name>A0A507C0Z5_9FUNG</name>
<keyword evidence="8" id="KW-1185">Reference proteome</keyword>
<dbReference type="Gene3D" id="1.20.1250.20">
    <property type="entry name" value="MFS general substrate transporter like domains"/>
    <property type="match status" value="2"/>
</dbReference>
<dbReference type="STRING" id="286115.A0A507C0Z5"/>
<accession>A0A507C0Z5</accession>
<evidence type="ECO:0000256" key="3">
    <source>
        <dbReference type="ARBA" id="ARBA00022692"/>
    </source>
</evidence>
<feature type="transmembrane region" description="Helical" evidence="6">
    <location>
        <begin position="185"/>
        <end position="208"/>
    </location>
</feature>
<evidence type="ECO:0008006" key="9">
    <source>
        <dbReference type="Google" id="ProtNLM"/>
    </source>
</evidence>
<keyword evidence="5 6" id="KW-0472">Membrane</keyword>
<dbReference type="PANTHER" id="PTHR43791">
    <property type="entry name" value="PERMEASE-RELATED"/>
    <property type="match status" value="1"/>
</dbReference>
<evidence type="ECO:0000256" key="2">
    <source>
        <dbReference type="ARBA" id="ARBA00022448"/>
    </source>
</evidence>
<dbReference type="Pfam" id="PF07690">
    <property type="entry name" value="MFS_1"/>
    <property type="match status" value="1"/>
</dbReference>
<feature type="transmembrane region" description="Helical" evidence="6">
    <location>
        <begin position="220"/>
        <end position="241"/>
    </location>
</feature>
<feature type="transmembrane region" description="Helical" evidence="6">
    <location>
        <begin position="378"/>
        <end position="399"/>
    </location>
</feature>
<dbReference type="EMBL" id="QEAN01000551">
    <property type="protein sequence ID" value="TPX33048.1"/>
    <property type="molecule type" value="Genomic_DNA"/>
</dbReference>
<keyword evidence="2" id="KW-0813">Transport</keyword>
<feature type="transmembrane region" description="Helical" evidence="6">
    <location>
        <begin position="353"/>
        <end position="372"/>
    </location>
</feature>
<protein>
    <recommendedName>
        <fullName evidence="9">Major facilitator superfamily (MFS) profile domain-containing protein</fullName>
    </recommendedName>
</protein>
<dbReference type="InterPro" id="IPR011701">
    <property type="entry name" value="MFS"/>
</dbReference>
<feature type="transmembrane region" description="Helical" evidence="6">
    <location>
        <begin position="100"/>
        <end position="119"/>
    </location>
</feature>
<dbReference type="GO" id="GO:0022857">
    <property type="term" value="F:transmembrane transporter activity"/>
    <property type="evidence" value="ECO:0007669"/>
    <property type="project" value="InterPro"/>
</dbReference>
<dbReference type="PANTHER" id="PTHR43791:SF36">
    <property type="entry name" value="TRANSPORTER, PUTATIVE (AFU_ORTHOLOGUE AFUA_6G08340)-RELATED"/>
    <property type="match status" value="1"/>
</dbReference>
<dbReference type="Proteomes" id="UP000317494">
    <property type="component" value="Unassembled WGS sequence"/>
</dbReference>
<evidence type="ECO:0000256" key="5">
    <source>
        <dbReference type="ARBA" id="ARBA00023136"/>
    </source>
</evidence>
<feature type="transmembrane region" description="Helical" evidence="6">
    <location>
        <begin position="126"/>
        <end position="144"/>
    </location>
</feature>
<dbReference type="GO" id="GO:0016020">
    <property type="term" value="C:membrane"/>
    <property type="evidence" value="ECO:0007669"/>
    <property type="project" value="UniProtKB-SubCell"/>
</dbReference>
<feature type="transmembrane region" description="Helical" evidence="6">
    <location>
        <begin position="50"/>
        <end position="68"/>
    </location>
</feature>
<feature type="transmembrane region" description="Helical" evidence="6">
    <location>
        <begin position="411"/>
        <end position="432"/>
    </location>
</feature>
<feature type="transmembrane region" description="Helical" evidence="6">
    <location>
        <begin position="444"/>
        <end position="463"/>
    </location>
</feature>
<dbReference type="AlphaFoldDB" id="A0A507C0Z5"/>
<gene>
    <name evidence="7" type="ORF">SeMB42_g07536</name>
</gene>
<feature type="transmembrane region" description="Helical" evidence="6">
    <location>
        <begin position="329"/>
        <end position="346"/>
    </location>
</feature>
<evidence type="ECO:0000256" key="6">
    <source>
        <dbReference type="SAM" id="Phobius"/>
    </source>
</evidence>
<comment type="subcellular location">
    <subcellularLocation>
        <location evidence="1">Membrane</location>
        <topology evidence="1">Multi-pass membrane protein</topology>
    </subcellularLocation>
</comment>
<feature type="transmembrane region" description="Helical" evidence="6">
    <location>
        <begin position="289"/>
        <end position="309"/>
    </location>
</feature>
<keyword evidence="4 6" id="KW-1133">Transmembrane helix</keyword>
<dbReference type="SUPFAM" id="SSF103473">
    <property type="entry name" value="MFS general substrate transporter"/>
    <property type="match status" value="1"/>
</dbReference>
<proteinExistence type="predicted"/>
<evidence type="ECO:0000256" key="4">
    <source>
        <dbReference type="ARBA" id="ARBA00022989"/>
    </source>
</evidence>
<evidence type="ECO:0000313" key="7">
    <source>
        <dbReference type="EMBL" id="TPX33048.1"/>
    </source>
</evidence>
<sequence>MKSPFVHSKIHADEPVAAMEMSDGFKPDEKVSDWDAHEEKQLLRKLDYRMMPLCIGLYAFGVVSQINVTNARAFDLSPQTGLGTMELELGMKPNDINNVFSFYFLPYCLLEPFSNFFLIRFRPSVWLSRILLSFGIIGVAMSAISDYHGLLATNIVMGICEAGFVSGISFGLTYWYTPAEVTMRLAAMMVSSSLVTAAVSAFAGLIYYMDQFGNTSAWRWLFFLTGLPPVILAVLLPYLYADEPESATFLNERERHIAVMRLRLSDPAKSKGKKLSWDDTKTALLTWEIWAHAAISFLCFLPLFCVKFFVPSLLAYQGYTGASIQYMSIPPTLLFPVPLIIGVYVADRIKDRTLVYFVSAAAGALTFLGLAWSTNPVISYMLLLMYTVSAPTGALNFGWATVNQRTHTTRGWTLGLMNGISNAGGIIGAQLFRAEQAPRYIQGFVSLSVGFLLSMVLVVLVRLQYVPFGIFRPTASAAGSKRQRSAAQRIAPSVHVMRRCHGQPTTVTRLQVQLKAVAVVIPDRHMAQEAPPSRHVDIAQKVFMLYSARTQSK</sequence>
<reference evidence="7 8" key="1">
    <citation type="journal article" date="2019" name="Sci. Rep.">
        <title>Comparative genomics of chytrid fungi reveal insights into the obligate biotrophic and pathogenic lifestyle of Synchytrium endobioticum.</title>
        <authorList>
            <person name="van de Vossenberg B.T.L.H."/>
            <person name="Warris S."/>
            <person name="Nguyen H.D.T."/>
            <person name="van Gent-Pelzer M.P.E."/>
            <person name="Joly D.L."/>
            <person name="van de Geest H.C."/>
            <person name="Bonants P.J.M."/>
            <person name="Smith D.S."/>
            <person name="Levesque C.A."/>
            <person name="van der Lee T.A.J."/>
        </authorList>
    </citation>
    <scope>NUCLEOTIDE SEQUENCE [LARGE SCALE GENOMIC DNA]</scope>
    <source>
        <strain evidence="7 8">MB42</strain>
    </source>
</reference>
<organism evidence="7 8">
    <name type="scientific">Synchytrium endobioticum</name>
    <dbReference type="NCBI Taxonomy" id="286115"/>
    <lineage>
        <taxon>Eukaryota</taxon>
        <taxon>Fungi</taxon>
        <taxon>Fungi incertae sedis</taxon>
        <taxon>Chytridiomycota</taxon>
        <taxon>Chytridiomycota incertae sedis</taxon>
        <taxon>Chytridiomycetes</taxon>
        <taxon>Synchytriales</taxon>
        <taxon>Synchytriaceae</taxon>
        <taxon>Synchytrium</taxon>
    </lineage>
</organism>
<comment type="caution">
    <text evidence="7">The sequence shown here is derived from an EMBL/GenBank/DDBJ whole genome shotgun (WGS) entry which is preliminary data.</text>
</comment>
<evidence type="ECO:0000256" key="1">
    <source>
        <dbReference type="ARBA" id="ARBA00004141"/>
    </source>
</evidence>
<dbReference type="VEuPathDB" id="FungiDB:SeMB42_g07536"/>
<feature type="transmembrane region" description="Helical" evidence="6">
    <location>
        <begin position="150"/>
        <end position="173"/>
    </location>
</feature>